<dbReference type="GO" id="GO:0008374">
    <property type="term" value="F:O-acyltransferase activity"/>
    <property type="evidence" value="ECO:0007669"/>
    <property type="project" value="TreeGrafter"/>
</dbReference>
<dbReference type="AlphaFoldDB" id="A0A0F5ITZ0"/>
<evidence type="ECO:0000313" key="5">
    <source>
        <dbReference type="EMBL" id="KKB48755.1"/>
    </source>
</evidence>
<evidence type="ECO:0000313" key="6">
    <source>
        <dbReference type="Proteomes" id="UP000033047"/>
    </source>
</evidence>
<dbReference type="PANTHER" id="PTHR23416:SF23">
    <property type="entry name" value="ACETYLTRANSFERASE C18B11.09C-RELATED"/>
    <property type="match status" value="1"/>
</dbReference>
<dbReference type="EMBL" id="AQHV01000021">
    <property type="protein sequence ID" value="KKB48755.1"/>
    <property type="molecule type" value="Genomic_DNA"/>
</dbReference>
<gene>
    <name evidence="5" type="ORF">HMPREF1535_03984</name>
</gene>
<accession>A0A0F5ITZ0</accession>
<dbReference type="SUPFAM" id="SSF51161">
    <property type="entry name" value="Trimeric LpxA-like enzymes"/>
    <property type="match status" value="1"/>
</dbReference>
<dbReference type="InterPro" id="IPR001451">
    <property type="entry name" value="Hexapep"/>
</dbReference>
<evidence type="ECO:0008006" key="7">
    <source>
        <dbReference type="Google" id="ProtNLM"/>
    </source>
</evidence>
<organism evidence="5 6">
    <name type="scientific">Parabacteroides goldsteinii DSM 19448 = WAL 12034</name>
    <dbReference type="NCBI Taxonomy" id="927665"/>
    <lineage>
        <taxon>Bacteria</taxon>
        <taxon>Pseudomonadati</taxon>
        <taxon>Bacteroidota</taxon>
        <taxon>Bacteroidia</taxon>
        <taxon>Bacteroidales</taxon>
        <taxon>Tannerellaceae</taxon>
        <taxon>Parabacteroides</taxon>
    </lineage>
</organism>
<dbReference type="InterPro" id="IPR011004">
    <property type="entry name" value="Trimer_LpxA-like_sf"/>
</dbReference>
<proteinExistence type="inferred from homology"/>
<reference evidence="5 6" key="1">
    <citation type="submission" date="2013-04" db="EMBL/GenBank/DDBJ databases">
        <title>The Genome Sequence of Parabacteroides goldsteinii DSM 19448.</title>
        <authorList>
            <consortium name="The Broad Institute Genomics Platform"/>
            <person name="Earl A."/>
            <person name="Ward D."/>
            <person name="Feldgarden M."/>
            <person name="Gevers D."/>
            <person name="Martens E."/>
            <person name="Sakamoto M."/>
            <person name="Benno Y."/>
            <person name="Song Y."/>
            <person name="Liu C."/>
            <person name="Lee J."/>
            <person name="Bolanos M."/>
            <person name="Vaisanen M.L."/>
            <person name="Finegold S.M."/>
            <person name="Walker B."/>
            <person name="Young S."/>
            <person name="Zeng Q."/>
            <person name="Gargeya S."/>
            <person name="Fitzgerald M."/>
            <person name="Haas B."/>
            <person name="Abouelleil A."/>
            <person name="Allen A.W."/>
            <person name="Alvarado L."/>
            <person name="Arachchi H.M."/>
            <person name="Berlin A.M."/>
            <person name="Chapman S.B."/>
            <person name="Gainer-Dewar J."/>
            <person name="Goldberg J."/>
            <person name="Griggs A."/>
            <person name="Gujja S."/>
            <person name="Hansen M."/>
            <person name="Howarth C."/>
            <person name="Imamovic A."/>
            <person name="Ireland A."/>
            <person name="Larimer J."/>
            <person name="McCowan C."/>
            <person name="Murphy C."/>
            <person name="Pearson M."/>
            <person name="Poon T.W."/>
            <person name="Priest M."/>
            <person name="Roberts A."/>
            <person name="Saif S."/>
            <person name="Shea T."/>
            <person name="Sisk P."/>
            <person name="Sykes S."/>
            <person name="Wortman J."/>
            <person name="Nusbaum C."/>
            <person name="Birren B."/>
        </authorList>
    </citation>
    <scope>NUCLEOTIDE SEQUENCE [LARGE SCALE GENOMIC DNA]</scope>
    <source>
        <strain evidence="5 6">DSM 19448</strain>
    </source>
</reference>
<dbReference type="PANTHER" id="PTHR23416">
    <property type="entry name" value="SIALIC ACID SYNTHASE-RELATED"/>
    <property type="match status" value="1"/>
</dbReference>
<dbReference type="InterPro" id="IPR051159">
    <property type="entry name" value="Hexapeptide_acetyltransf"/>
</dbReference>
<comment type="caution">
    <text evidence="5">The sequence shown here is derived from an EMBL/GenBank/DDBJ whole genome shotgun (WGS) entry which is preliminary data.</text>
</comment>
<sequence length="182" mass="20268">MIQRIYSILYRITANLFPDSYCYVSFLGKSYHISIGLKYRRFLAKHIIKKCGKEVNIERHSHFGRNIVLGDYSGIGSRCHVPNGVVIGSHVMMGPEVVFYVRNHLFSRLDVPMCQQGFGEVKPIVIEDDVWIGRRVIILPGVTIGRGSVIGAGAVVAKDIPPYSVAVGNPCKVVRNRINNGI</sequence>
<evidence type="ECO:0000256" key="3">
    <source>
        <dbReference type="ARBA" id="ARBA00022737"/>
    </source>
</evidence>
<evidence type="ECO:0000256" key="1">
    <source>
        <dbReference type="ARBA" id="ARBA00007274"/>
    </source>
</evidence>
<keyword evidence="2" id="KW-0808">Transferase</keyword>
<dbReference type="InterPro" id="IPR018357">
    <property type="entry name" value="Hexapep_transf_CS"/>
</dbReference>
<dbReference type="PATRIC" id="fig|927665.4.peg.4094"/>
<dbReference type="GO" id="GO:0005829">
    <property type="term" value="C:cytosol"/>
    <property type="evidence" value="ECO:0007669"/>
    <property type="project" value="TreeGrafter"/>
</dbReference>
<keyword evidence="4" id="KW-0012">Acyltransferase</keyword>
<dbReference type="Pfam" id="PF00132">
    <property type="entry name" value="Hexapep"/>
    <property type="match status" value="1"/>
</dbReference>
<dbReference type="RefSeq" id="WP_046147194.1">
    <property type="nucleotide sequence ID" value="NZ_KQ033913.1"/>
</dbReference>
<dbReference type="HOGENOM" id="CLU_051638_7_3_10"/>
<keyword evidence="3" id="KW-0677">Repeat</keyword>
<evidence type="ECO:0000256" key="2">
    <source>
        <dbReference type="ARBA" id="ARBA00022679"/>
    </source>
</evidence>
<comment type="similarity">
    <text evidence="1">Belongs to the transferase hexapeptide repeat family.</text>
</comment>
<protein>
    <recommendedName>
        <fullName evidence="7">Maltose/galactoside acetyltransferase domain-containing protein</fullName>
    </recommendedName>
</protein>
<name>A0A0F5ITZ0_9BACT</name>
<dbReference type="Gene3D" id="2.160.10.10">
    <property type="entry name" value="Hexapeptide repeat proteins"/>
    <property type="match status" value="1"/>
</dbReference>
<dbReference type="PROSITE" id="PS00101">
    <property type="entry name" value="HEXAPEP_TRANSFERASES"/>
    <property type="match status" value="1"/>
</dbReference>
<evidence type="ECO:0000256" key="4">
    <source>
        <dbReference type="ARBA" id="ARBA00023315"/>
    </source>
</evidence>
<dbReference type="Proteomes" id="UP000033047">
    <property type="component" value="Unassembled WGS sequence"/>
</dbReference>
<dbReference type="STRING" id="927665.HMPREF1535_03984"/>